<dbReference type="EMBL" id="KZ518005">
    <property type="protein sequence ID" value="PKU29136.1"/>
    <property type="molecule type" value="Genomic_DNA"/>
</dbReference>
<evidence type="ECO:0000256" key="4">
    <source>
        <dbReference type="ARBA" id="ARBA00023293"/>
    </source>
</evidence>
<keyword evidence="3" id="KW-0456">Lyase</keyword>
<dbReference type="InterPro" id="IPR000719">
    <property type="entry name" value="Prot_kinase_dom"/>
</dbReference>
<protein>
    <recommendedName>
        <fullName evidence="1">guanylate cyclase</fullName>
        <ecNumber evidence="1">4.6.1.2</ecNumber>
    </recommendedName>
</protein>
<dbReference type="SUPFAM" id="SSF56112">
    <property type="entry name" value="Protein kinase-like (PK-like)"/>
    <property type="match status" value="1"/>
</dbReference>
<dbReference type="GO" id="GO:0004383">
    <property type="term" value="F:guanylate cyclase activity"/>
    <property type="evidence" value="ECO:0007669"/>
    <property type="project" value="UniProtKB-EC"/>
</dbReference>
<dbReference type="GO" id="GO:0005886">
    <property type="term" value="C:plasma membrane"/>
    <property type="evidence" value="ECO:0007669"/>
    <property type="project" value="TreeGrafter"/>
</dbReference>
<proteinExistence type="predicted"/>
<dbReference type="Pfam" id="PF07714">
    <property type="entry name" value="PK_Tyr_Ser-Thr"/>
    <property type="match status" value="1"/>
</dbReference>
<evidence type="ECO:0000256" key="3">
    <source>
        <dbReference type="ARBA" id="ARBA00023239"/>
    </source>
</evidence>
<dbReference type="PANTHER" id="PTHR11920:SF477">
    <property type="entry name" value="GUANYLATE CYCLASE D"/>
    <property type="match status" value="1"/>
</dbReference>
<dbReference type="PANTHER" id="PTHR11920">
    <property type="entry name" value="GUANYLYL CYCLASE"/>
    <property type="match status" value="1"/>
</dbReference>
<evidence type="ECO:0000313" key="6">
    <source>
        <dbReference type="EMBL" id="PKU29136.1"/>
    </source>
</evidence>
<dbReference type="GO" id="GO:0007168">
    <property type="term" value="P:receptor guanylyl cyclase signaling pathway"/>
    <property type="evidence" value="ECO:0007669"/>
    <property type="project" value="TreeGrafter"/>
</dbReference>
<evidence type="ECO:0000313" key="7">
    <source>
        <dbReference type="Proteomes" id="UP000233556"/>
    </source>
</evidence>
<dbReference type="AlphaFoldDB" id="A0A2I0T5R5"/>
<dbReference type="Proteomes" id="UP000233556">
    <property type="component" value="Unassembled WGS sequence"/>
</dbReference>
<evidence type="ECO:0000259" key="5">
    <source>
        <dbReference type="PROSITE" id="PS50011"/>
    </source>
</evidence>
<dbReference type="InterPro" id="IPR011009">
    <property type="entry name" value="Kinase-like_dom_sf"/>
</dbReference>
<feature type="domain" description="Protein kinase" evidence="5">
    <location>
        <begin position="1"/>
        <end position="160"/>
    </location>
</feature>
<dbReference type="EC" id="4.6.1.2" evidence="1"/>
<sequence>MPGVRLTLDSLTDANSVAADGRSLKSVTRSFSLKSAAATHETSNVALYEGDWVWLKKFETGAVHNLRQSSTSVLRKGIRYLHHRDFAHGRLKSRNCVVDGRFVLKITDYGYNELLEAQKCPYVQPPPEGFDSYRSPVSQIGQLPEDLLLLPYKSDIYCSG</sequence>
<gene>
    <name evidence="6" type="ORF">llap_20560</name>
</gene>
<keyword evidence="2" id="KW-0547">Nucleotide-binding</keyword>
<dbReference type="InterPro" id="IPR050401">
    <property type="entry name" value="Cyclic_nucleotide_synthase"/>
</dbReference>
<name>A0A2I0T5R5_LIMLA</name>
<dbReference type="GO" id="GO:0004672">
    <property type="term" value="F:protein kinase activity"/>
    <property type="evidence" value="ECO:0007669"/>
    <property type="project" value="InterPro"/>
</dbReference>
<dbReference type="GO" id="GO:0004016">
    <property type="term" value="F:adenylate cyclase activity"/>
    <property type="evidence" value="ECO:0007669"/>
    <property type="project" value="TreeGrafter"/>
</dbReference>
<dbReference type="InterPro" id="IPR001245">
    <property type="entry name" value="Ser-Thr/Tyr_kinase_cat_dom"/>
</dbReference>
<reference evidence="7" key="2">
    <citation type="submission" date="2017-12" db="EMBL/GenBank/DDBJ databases">
        <title>Genome sequence of the Bar-tailed Godwit (Limosa lapponica baueri).</title>
        <authorList>
            <person name="Lima N.C.B."/>
            <person name="Parody-Merino A.M."/>
            <person name="Battley P.F."/>
            <person name="Fidler A.E."/>
            <person name="Prosdocimi F."/>
        </authorList>
    </citation>
    <scope>NUCLEOTIDE SEQUENCE [LARGE SCALE GENOMIC DNA]</scope>
</reference>
<keyword evidence="4" id="KW-0141">cGMP biosynthesis</keyword>
<keyword evidence="7" id="KW-1185">Reference proteome</keyword>
<dbReference type="GO" id="GO:0001653">
    <property type="term" value="F:peptide receptor activity"/>
    <property type="evidence" value="ECO:0007669"/>
    <property type="project" value="TreeGrafter"/>
</dbReference>
<dbReference type="Gene3D" id="1.10.510.10">
    <property type="entry name" value="Transferase(Phosphotransferase) domain 1"/>
    <property type="match status" value="1"/>
</dbReference>
<reference evidence="7" key="1">
    <citation type="submission" date="2017-11" db="EMBL/GenBank/DDBJ databases">
        <authorList>
            <person name="Lima N.C."/>
            <person name="Parody-Merino A.M."/>
            <person name="Battley P.F."/>
            <person name="Fidler A.E."/>
            <person name="Prosdocimi F."/>
        </authorList>
    </citation>
    <scope>NUCLEOTIDE SEQUENCE [LARGE SCALE GENOMIC DNA]</scope>
</reference>
<organism evidence="6 7">
    <name type="scientific">Limosa lapponica baueri</name>
    <dbReference type="NCBI Taxonomy" id="1758121"/>
    <lineage>
        <taxon>Eukaryota</taxon>
        <taxon>Metazoa</taxon>
        <taxon>Chordata</taxon>
        <taxon>Craniata</taxon>
        <taxon>Vertebrata</taxon>
        <taxon>Euteleostomi</taxon>
        <taxon>Archelosauria</taxon>
        <taxon>Archosauria</taxon>
        <taxon>Dinosauria</taxon>
        <taxon>Saurischia</taxon>
        <taxon>Theropoda</taxon>
        <taxon>Coelurosauria</taxon>
        <taxon>Aves</taxon>
        <taxon>Neognathae</taxon>
        <taxon>Neoaves</taxon>
        <taxon>Charadriiformes</taxon>
        <taxon>Scolopacidae</taxon>
        <taxon>Limosa</taxon>
    </lineage>
</organism>
<dbReference type="GO" id="GO:0005524">
    <property type="term" value="F:ATP binding"/>
    <property type="evidence" value="ECO:0007669"/>
    <property type="project" value="InterPro"/>
</dbReference>
<accession>A0A2I0T5R5</accession>
<dbReference type="OrthoDB" id="1890790at2759"/>
<evidence type="ECO:0000256" key="1">
    <source>
        <dbReference type="ARBA" id="ARBA00012202"/>
    </source>
</evidence>
<dbReference type="PROSITE" id="PS50011">
    <property type="entry name" value="PROTEIN_KINASE_DOM"/>
    <property type="match status" value="1"/>
</dbReference>
<evidence type="ECO:0000256" key="2">
    <source>
        <dbReference type="ARBA" id="ARBA00022741"/>
    </source>
</evidence>